<keyword evidence="3" id="KW-1185">Reference proteome</keyword>
<feature type="region of interest" description="Disordered" evidence="1">
    <location>
        <begin position="197"/>
        <end position="331"/>
    </location>
</feature>
<feature type="compositionally biased region" description="Basic residues" evidence="1">
    <location>
        <begin position="321"/>
        <end position="331"/>
    </location>
</feature>
<feature type="compositionally biased region" description="Polar residues" evidence="1">
    <location>
        <begin position="67"/>
        <end position="77"/>
    </location>
</feature>
<feature type="compositionally biased region" description="Acidic residues" evidence="1">
    <location>
        <begin position="54"/>
        <end position="65"/>
    </location>
</feature>
<accession>A0A1Q5Q9I9</accession>
<dbReference type="GeneID" id="31004046"/>
<feature type="region of interest" description="Disordered" evidence="1">
    <location>
        <begin position="1"/>
        <end position="102"/>
    </location>
</feature>
<feature type="compositionally biased region" description="Acidic residues" evidence="1">
    <location>
        <begin position="9"/>
        <end position="21"/>
    </location>
</feature>
<dbReference type="Proteomes" id="UP000214365">
    <property type="component" value="Unassembled WGS sequence"/>
</dbReference>
<feature type="compositionally biased region" description="Basic and acidic residues" evidence="1">
    <location>
        <begin position="255"/>
        <end position="320"/>
    </location>
</feature>
<dbReference type="PANTHER" id="PTHR28155">
    <property type="entry name" value="ACR243WP"/>
    <property type="match status" value="1"/>
</dbReference>
<comment type="caution">
    <text evidence="2">The sequence shown here is derived from an EMBL/GenBank/DDBJ whole genome shotgun (WGS) entry which is preliminary data.</text>
</comment>
<sequence length="331" mass="36723">MGKRLSEDVVSDSDESMEDAPETTNVAEKASQQTSDVASEQDTSSSESGSGSESESESDGSDESDSNNADSRPSYNNKRAFFPPSGFKQSKPKTRPSPAISSALSNLEGKQVFHITAPSSLSISRIKEVAFGKAILGEPILSHKGVDYGLVANTQQQKQGSEALLVYDEATNTFVKKRELKNIESYNIQEIVRLPGLDSTQVPSTQEASKKQSKARPQPKHLRMRFHPVGSLNLPPETVGSSSESDAEEPTFRVPRKDLKEKSEKDLKRKADNEGESESKSKKSKKEKLSSQETDTRRDKEKKPSKHRDETSQERRARKEEKKRRKAEKAH</sequence>
<protein>
    <recommendedName>
        <fullName evidence="4">DNA-directed RNA polymerase I subunit RPA34.5</fullName>
    </recommendedName>
</protein>
<feature type="compositionally biased region" description="Low complexity" evidence="1">
    <location>
        <begin position="44"/>
        <end position="53"/>
    </location>
</feature>
<dbReference type="GO" id="GO:0006360">
    <property type="term" value="P:transcription by RNA polymerase I"/>
    <property type="evidence" value="ECO:0007669"/>
    <property type="project" value="InterPro"/>
</dbReference>
<gene>
    <name evidence="2" type="ORF">UA08_04291</name>
</gene>
<dbReference type="Gene3D" id="6.20.250.70">
    <property type="match status" value="1"/>
</dbReference>
<reference evidence="2 3" key="1">
    <citation type="submission" date="2015-06" db="EMBL/GenBank/DDBJ databases">
        <title>Talaromyces atroroseus IBT 11181 draft genome.</title>
        <authorList>
            <person name="Rasmussen K.B."/>
            <person name="Rasmussen S."/>
            <person name="Petersen B."/>
            <person name="Sicheritz-Ponten T."/>
            <person name="Mortensen U.H."/>
            <person name="Thrane U."/>
        </authorList>
    </citation>
    <scope>NUCLEOTIDE SEQUENCE [LARGE SCALE GENOMIC DNA]</scope>
    <source>
        <strain evidence="2 3">IBT 11181</strain>
    </source>
</reference>
<dbReference type="PANTHER" id="PTHR28155:SF1">
    <property type="entry name" value="DNA-DIRECTED RNA POLYMERASE I SUBUNIT RPA34.5-DOMAIN-CONTAINING PROTEIN"/>
    <property type="match status" value="1"/>
</dbReference>
<dbReference type="RefSeq" id="XP_020120905.1">
    <property type="nucleotide sequence ID" value="XM_020266598.1"/>
</dbReference>
<name>A0A1Q5Q9I9_TALAT</name>
<evidence type="ECO:0000313" key="3">
    <source>
        <dbReference type="Proteomes" id="UP000214365"/>
    </source>
</evidence>
<evidence type="ECO:0000256" key="1">
    <source>
        <dbReference type="SAM" id="MobiDB-lite"/>
    </source>
</evidence>
<dbReference type="OrthoDB" id="76224at2759"/>
<dbReference type="Pfam" id="PF08208">
    <property type="entry name" value="RNA_polI_A34"/>
    <property type="match status" value="1"/>
</dbReference>
<dbReference type="AlphaFoldDB" id="A0A1Q5Q9I9"/>
<organism evidence="2 3">
    <name type="scientific">Talaromyces atroroseus</name>
    <dbReference type="NCBI Taxonomy" id="1441469"/>
    <lineage>
        <taxon>Eukaryota</taxon>
        <taxon>Fungi</taxon>
        <taxon>Dikarya</taxon>
        <taxon>Ascomycota</taxon>
        <taxon>Pezizomycotina</taxon>
        <taxon>Eurotiomycetes</taxon>
        <taxon>Eurotiomycetidae</taxon>
        <taxon>Eurotiales</taxon>
        <taxon>Trichocomaceae</taxon>
        <taxon>Talaromyces</taxon>
        <taxon>Talaromyces sect. Trachyspermi</taxon>
    </lineage>
</organism>
<dbReference type="EMBL" id="LFMY01000005">
    <property type="protein sequence ID" value="OKL60784.1"/>
    <property type="molecule type" value="Genomic_DNA"/>
</dbReference>
<feature type="compositionally biased region" description="Polar residues" evidence="1">
    <location>
        <begin position="22"/>
        <end position="43"/>
    </location>
</feature>
<evidence type="ECO:0008006" key="4">
    <source>
        <dbReference type="Google" id="ProtNLM"/>
    </source>
</evidence>
<dbReference type="InterPro" id="IPR013240">
    <property type="entry name" value="DNA-dir_RNA_pol1_su_RPA34"/>
</dbReference>
<dbReference type="InterPro" id="IPR053263">
    <property type="entry name" value="Euk_RPA34_RNAP_subunit"/>
</dbReference>
<feature type="compositionally biased region" description="Basic residues" evidence="1">
    <location>
        <begin position="211"/>
        <end position="226"/>
    </location>
</feature>
<proteinExistence type="predicted"/>
<evidence type="ECO:0000313" key="2">
    <source>
        <dbReference type="EMBL" id="OKL60784.1"/>
    </source>
</evidence>
<feature type="compositionally biased region" description="Polar residues" evidence="1">
    <location>
        <begin position="198"/>
        <end position="207"/>
    </location>
</feature>